<sequence>MPELHLEEVATGPGHNGATVSSPRVAQPTGAGSFYPAALISPPAAMSPALFGVLPAPRSRTASNSVLFPPPPVQPPPVQPPPVQPPLASIPILGPTTSPVFIAYTLTQLASGRQALRPVPVRLQEVDGSSLGALAGLRAQASRLGLQTVLPLVTDAVGPESLSNDVLRAVGMVGPAVVAPGTGAAGWRENGLRSPPARSGDYGRADNHGHDHGYEQAAHADGQSPWVQSAAHSAARTLLTPIHPAASTAQAAPPTSSLSLAMGPGFIQSAHEGHQPALRGPAAPNAPANCATHGGGSMNGHHVPHHHQYPGSMPEIDVPEGSGLDRVLCPSIPASSLQSPWLDAPTVNRDLRVNMPIADGGTYGAASTIAPAVELHGYHSTDLGAVAEHAYPMGGAHEHFEPHAAMTTSSSHPTLLPLSPVYNRPYMGATTTTSTAYAADTLAPSTSLAPADMAHLMEQYAQATGFAAPMSSAGMGPADTYAAAVGTHSYPDAQYQYAGAADMDLDLAGGYYESPQQMDVPMPLADHGLPMPLVDHDDNDAWREVTALAAAAAVSAATSAGNDCHAGGADVGKYPSLQATWAEVGPDHGRMGGAEASTMYGAGVAVDKAAFGAGAGMWGDDTAELATMGGGVSEMQPVWSHDGVHWADRPGPGL</sequence>
<evidence type="ECO:0000256" key="1">
    <source>
        <dbReference type="SAM" id="MobiDB-lite"/>
    </source>
</evidence>
<keyword evidence="3" id="KW-1185">Reference proteome</keyword>
<gene>
    <name evidence="2" type="ORF">AMAG_17822</name>
</gene>
<feature type="region of interest" description="Disordered" evidence="1">
    <location>
        <begin position="1"/>
        <end position="25"/>
    </location>
</feature>
<dbReference type="Proteomes" id="UP000054350">
    <property type="component" value="Unassembled WGS sequence"/>
</dbReference>
<evidence type="ECO:0000313" key="2">
    <source>
        <dbReference type="EMBL" id="KNE55769.1"/>
    </source>
</evidence>
<reference evidence="3" key="2">
    <citation type="submission" date="2009-11" db="EMBL/GenBank/DDBJ databases">
        <title>The Genome Sequence of Allomyces macrogynus strain ATCC 38327.</title>
        <authorList>
            <consortium name="The Broad Institute Genome Sequencing Platform"/>
            <person name="Russ C."/>
            <person name="Cuomo C."/>
            <person name="Shea T."/>
            <person name="Young S.K."/>
            <person name="Zeng Q."/>
            <person name="Koehrsen M."/>
            <person name="Haas B."/>
            <person name="Borodovsky M."/>
            <person name="Guigo R."/>
            <person name="Alvarado L."/>
            <person name="Berlin A."/>
            <person name="Borenstein D."/>
            <person name="Chen Z."/>
            <person name="Engels R."/>
            <person name="Freedman E."/>
            <person name="Gellesch M."/>
            <person name="Goldberg J."/>
            <person name="Griggs A."/>
            <person name="Gujja S."/>
            <person name="Heiman D."/>
            <person name="Hepburn T."/>
            <person name="Howarth C."/>
            <person name="Jen D."/>
            <person name="Larson L."/>
            <person name="Lewis B."/>
            <person name="Mehta T."/>
            <person name="Park D."/>
            <person name="Pearson M."/>
            <person name="Roberts A."/>
            <person name="Saif S."/>
            <person name="Shenoy N."/>
            <person name="Sisk P."/>
            <person name="Stolte C."/>
            <person name="Sykes S."/>
            <person name="Walk T."/>
            <person name="White J."/>
            <person name="Yandava C."/>
            <person name="Burger G."/>
            <person name="Gray M.W."/>
            <person name="Holland P.W.H."/>
            <person name="King N."/>
            <person name="Lang F.B.F."/>
            <person name="Roger A.J."/>
            <person name="Ruiz-Trillo I."/>
            <person name="Lander E."/>
            <person name="Nusbaum C."/>
        </authorList>
    </citation>
    <scope>NUCLEOTIDE SEQUENCE [LARGE SCALE GENOMIC DNA]</scope>
    <source>
        <strain evidence="3">ATCC 38327</strain>
    </source>
</reference>
<organism evidence="2 3">
    <name type="scientific">Allomyces macrogynus (strain ATCC 38327)</name>
    <name type="common">Allomyces javanicus var. macrogynus</name>
    <dbReference type="NCBI Taxonomy" id="578462"/>
    <lineage>
        <taxon>Eukaryota</taxon>
        <taxon>Fungi</taxon>
        <taxon>Fungi incertae sedis</taxon>
        <taxon>Blastocladiomycota</taxon>
        <taxon>Blastocladiomycetes</taxon>
        <taxon>Blastocladiales</taxon>
        <taxon>Blastocladiaceae</taxon>
        <taxon>Allomyces</taxon>
    </lineage>
</organism>
<evidence type="ECO:0000313" key="3">
    <source>
        <dbReference type="Proteomes" id="UP000054350"/>
    </source>
</evidence>
<dbReference type="EMBL" id="GG745329">
    <property type="protein sequence ID" value="KNE55769.1"/>
    <property type="molecule type" value="Genomic_DNA"/>
</dbReference>
<dbReference type="AlphaFoldDB" id="A0A0L0S0C1"/>
<accession>A0A0L0S0C1</accession>
<protein>
    <submittedName>
        <fullName evidence="2">Uncharacterized protein</fullName>
    </submittedName>
</protein>
<proteinExistence type="predicted"/>
<feature type="compositionally biased region" description="Basic and acidic residues" evidence="1">
    <location>
        <begin position="201"/>
        <end position="214"/>
    </location>
</feature>
<name>A0A0L0S0C1_ALLM3</name>
<reference evidence="2 3" key="1">
    <citation type="submission" date="2009-11" db="EMBL/GenBank/DDBJ databases">
        <title>Annotation of Allomyces macrogynus ATCC 38327.</title>
        <authorList>
            <consortium name="The Broad Institute Genome Sequencing Platform"/>
            <person name="Russ C."/>
            <person name="Cuomo C."/>
            <person name="Burger G."/>
            <person name="Gray M.W."/>
            <person name="Holland P.W.H."/>
            <person name="King N."/>
            <person name="Lang F.B.F."/>
            <person name="Roger A.J."/>
            <person name="Ruiz-Trillo I."/>
            <person name="Young S.K."/>
            <person name="Zeng Q."/>
            <person name="Gargeya S."/>
            <person name="Fitzgerald M."/>
            <person name="Haas B."/>
            <person name="Abouelleil A."/>
            <person name="Alvarado L."/>
            <person name="Arachchi H.M."/>
            <person name="Berlin A."/>
            <person name="Chapman S.B."/>
            <person name="Gearin G."/>
            <person name="Goldberg J."/>
            <person name="Griggs A."/>
            <person name="Gujja S."/>
            <person name="Hansen M."/>
            <person name="Heiman D."/>
            <person name="Howarth C."/>
            <person name="Larimer J."/>
            <person name="Lui A."/>
            <person name="MacDonald P.J.P."/>
            <person name="McCowen C."/>
            <person name="Montmayeur A."/>
            <person name="Murphy C."/>
            <person name="Neiman D."/>
            <person name="Pearson M."/>
            <person name="Priest M."/>
            <person name="Roberts A."/>
            <person name="Saif S."/>
            <person name="Shea T."/>
            <person name="Sisk P."/>
            <person name="Stolte C."/>
            <person name="Sykes S."/>
            <person name="Wortman J."/>
            <person name="Nusbaum C."/>
            <person name="Birren B."/>
        </authorList>
    </citation>
    <scope>NUCLEOTIDE SEQUENCE [LARGE SCALE GENOMIC DNA]</scope>
    <source>
        <strain evidence="2 3">ATCC 38327</strain>
    </source>
</reference>
<dbReference type="VEuPathDB" id="FungiDB:AMAG_17822"/>
<feature type="region of interest" description="Disordered" evidence="1">
    <location>
        <begin position="181"/>
        <end position="218"/>
    </location>
</feature>
<feature type="region of interest" description="Disordered" evidence="1">
    <location>
        <begin position="286"/>
        <end position="320"/>
    </location>
</feature>